<protein>
    <submittedName>
        <fullName evidence="4">Beta-glucanase (GH16 family)</fullName>
    </submittedName>
</protein>
<dbReference type="SUPFAM" id="SSF49785">
    <property type="entry name" value="Galactose-binding domain-like"/>
    <property type="match status" value="1"/>
</dbReference>
<dbReference type="PROSITE" id="PS51762">
    <property type="entry name" value="GH16_2"/>
    <property type="match status" value="1"/>
</dbReference>
<dbReference type="GO" id="GO:0005975">
    <property type="term" value="P:carbohydrate metabolic process"/>
    <property type="evidence" value="ECO:0007669"/>
    <property type="project" value="InterPro"/>
</dbReference>
<dbReference type="Gene3D" id="2.60.120.200">
    <property type="match status" value="1"/>
</dbReference>
<evidence type="ECO:0000313" key="5">
    <source>
        <dbReference type="Proteomes" id="UP000237822"/>
    </source>
</evidence>
<dbReference type="EMBL" id="PVTI01000001">
    <property type="protein sequence ID" value="PRY63841.1"/>
    <property type="molecule type" value="Genomic_DNA"/>
</dbReference>
<dbReference type="Proteomes" id="UP000237822">
    <property type="component" value="Unassembled WGS sequence"/>
</dbReference>
<dbReference type="GO" id="GO:0004553">
    <property type="term" value="F:hydrolase activity, hydrolyzing O-glycosyl compounds"/>
    <property type="evidence" value="ECO:0007669"/>
    <property type="project" value="InterPro"/>
</dbReference>
<dbReference type="PANTHER" id="PTHR10963:SF60">
    <property type="entry name" value="GRAM-NEGATIVE BACTERIA-BINDING PROTEIN 1-RELATED"/>
    <property type="match status" value="1"/>
</dbReference>
<feature type="signal peptide" evidence="1">
    <location>
        <begin position="1"/>
        <end position="19"/>
    </location>
</feature>
<evidence type="ECO:0000313" key="4">
    <source>
        <dbReference type="EMBL" id="PRY63841.1"/>
    </source>
</evidence>
<dbReference type="RefSeq" id="WP_106296115.1">
    <property type="nucleotide sequence ID" value="NZ_PVTI01000001.1"/>
</dbReference>
<comment type="caution">
    <text evidence="4">The sequence shown here is derived from an EMBL/GenBank/DDBJ whole genome shotgun (WGS) entry which is preliminary data.</text>
</comment>
<dbReference type="Gene3D" id="2.60.120.260">
    <property type="entry name" value="Galactose-binding domain-like"/>
    <property type="match status" value="1"/>
</dbReference>
<evidence type="ECO:0000256" key="1">
    <source>
        <dbReference type="SAM" id="SignalP"/>
    </source>
</evidence>
<dbReference type="InterPro" id="IPR000757">
    <property type="entry name" value="Beta-glucanase-like"/>
</dbReference>
<accession>A0A2T0V105</accession>
<dbReference type="InterPro" id="IPR013320">
    <property type="entry name" value="ConA-like_dom_sf"/>
</dbReference>
<dbReference type="PROSITE" id="PS51318">
    <property type="entry name" value="TAT"/>
    <property type="match status" value="1"/>
</dbReference>
<reference evidence="4 5" key="1">
    <citation type="submission" date="2018-03" db="EMBL/GenBank/DDBJ databases">
        <title>Genomic Encyclopedia of Archaeal and Bacterial Type Strains, Phase II (KMG-II): from individual species to whole genera.</title>
        <authorList>
            <person name="Goeker M."/>
        </authorList>
    </citation>
    <scope>NUCLEOTIDE SEQUENCE [LARGE SCALE GENOMIC DNA]</scope>
    <source>
        <strain evidence="4 5">ATCC BAA-1496</strain>
    </source>
</reference>
<proteinExistence type="predicted"/>
<dbReference type="InterPro" id="IPR008979">
    <property type="entry name" value="Galactose-bd-like_sf"/>
</dbReference>
<gene>
    <name evidence="4" type="ORF">BCF74_101248</name>
</gene>
<keyword evidence="1" id="KW-0732">Signal</keyword>
<dbReference type="InterPro" id="IPR000421">
    <property type="entry name" value="FA58C"/>
</dbReference>
<dbReference type="SUPFAM" id="SSF49899">
    <property type="entry name" value="Concanavalin A-like lectins/glucanases"/>
    <property type="match status" value="1"/>
</dbReference>
<feature type="domain" description="F5/8 type C" evidence="2">
    <location>
        <begin position="308"/>
        <end position="472"/>
    </location>
</feature>
<feature type="domain" description="GH16" evidence="3">
    <location>
        <begin position="40"/>
        <end position="306"/>
    </location>
</feature>
<dbReference type="PROSITE" id="PS50022">
    <property type="entry name" value="FA58C_3"/>
    <property type="match status" value="1"/>
</dbReference>
<dbReference type="Pfam" id="PF00754">
    <property type="entry name" value="F5_F8_type_C"/>
    <property type="match status" value="1"/>
</dbReference>
<feature type="chain" id="PRO_5039428355" evidence="1">
    <location>
        <begin position="20"/>
        <end position="474"/>
    </location>
</feature>
<name>A0A2T0V105_9MICO</name>
<dbReference type="PANTHER" id="PTHR10963">
    <property type="entry name" value="GLYCOSYL HYDROLASE-RELATED"/>
    <property type="match status" value="1"/>
</dbReference>
<dbReference type="InterPro" id="IPR006311">
    <property type="entry name" value="TAT_signal"/>
</dbReference>
<keyword evidence="5" id="KW-1185">Reference proteome</keyword>
<dbReference type="OrthoDB" id="9809583at2"/>
<dbReference type="AlphaFoldDB" id="A0A2T0V105"/>
<evidence type="ECO:0000259" key="3">
    <source>
        <dbReference type="PROSITE" id="PS51762"/>
    </source>
</evidence>
<sequence length="474" mass="52288">MTPSSSPSRRAVIAGTAGAAGVVATTAAAPAAARSAAVPPTGPGAVAPTSPTAQSLLDQGYELTWRDEFNRPVLDRTKWTCGFRSKRSDYIHPGDYYAYAASQVSVRDGHLRIVAETKDVTVNERTVPRASGGVSSRWHATFTYGYFECRFRQNVRTAGWTFVPAFWMDAIGDSDNRVHDRSRFKKAIPRGWGNELDILESSGRMGQSWAVHTGDDDGSGIGSISGAHWENNEVGVWHTASLLWTPDSYTFYIDDDVTQHVARSDRRDIAATPHYLMLSAAGHMPANGETGIYDVDYVRVYQHPQIDAPNHTWTGFDRGPWHLSASSTDGTRWSEKVNKIYTGHGGGGDFWRSAQTQRGGEWFMIDLGITQRVRHLRIVAPQAYPQTGGSLDTEGQWAEEFEIYSASAPEAWRAPDHPAWARPIATGRGEVVSNVVFGRPVVGRYLMIRQTGQNPAKKWSIRDIYAFDRVGPLA</sequence>
<organism evidence="4 5">
    <name type="scientific">Knoellia remsis</name>
    <dbReference type="NCBI Taxonomy" id="407159"/>
    <lineage>
        <taxon>Bacteria</taxon>
        <taxon>Bacillati</taxon>
        <taxon>Actinomycetota</taxon>
        <taxon>Actinomycetes</taxon>
        <taxon>Micrococcales</taxon>
        <taxon>Intrasporangiaceae</taxon>
        <taxon>Knoellia</taxon>
    </lineage>
</organism>
<dbReference type="Pfam" id="PF00722">
    <property type="entry name" value="Glyco_hydro_16"/>
    <property type="match status" value="1"/>
</dbReference>
<dbReference type="CDD" id="cd08023">
    <property type="entry name" value="GH16_laminarinase_like"/>
    <property type="match status" value="1"/>
</dbReference>
<evidence type="ECO:0000259" key="2">
    <source>
        <dbReference type="PROSITE" id="PS50022"/>
    </source>
</evidence>
<dbReference type="InterPro" id="IPR050546">
    <property type="entry name" value="Glycosyl_Hydrlase_16"/>
</dbReference>